<accession>A0A9P7AK58</accession>
<dbReference type="EMBL" id="JABBWE010000049">
    <property type="protein sequence ID" value="KAG1790479.1"/>
    <property type="molecule type" value="Genomic_DNA"/>
</dbReference>
<dbReference type="AlphaFoldDB" id="A0A9P7AK58"/>
<evidence type="ECO:0000313" key="3">
    <source>
        <dbReference type="Proteomes" id="UP000719766"/>
    </source>
</evidence>
<dbReference type="PANTHER" id="PTHR46791">
    <property type="entry name" value="EXPRESSED PROTEIN"/>
    <property type="match status" value="1"/>
</dbReference>
<dbReference type="RefSeq" id="XP_041157441.1">
    <property type="nucleotide sequence ID" value="XM_041298257.1"/>
</dbReference>
<protein>
    <recommendedName>
        <fullName evidence="1">Integrase core domain-containing protein</fullName>
    </recommendedName>
</protein>
<feature type="non-terminal residue" evidence="2">
    <location>
        <position position="1"/>
    </location>
</feature>
<evidence type="ECO:0000313" key="2">
    <source>
        <dbReference type="EMBL" id="KAG1790479.1"/>
    </source>
</evidence>
<reference evidence="2" key="1">
    <citation type="journal article" date="2020" name="New Phytol.">
        <title>Comparative genomics reveals dynamic genome evolution in host specialist ectomycorrhizal fungi.</title>
        <authorList>
            <person name="Lofgren L.A."/>
            <person name="Nguyen N.H."/>
            <person name="Vilgalys R."/>
            <person name="Ruytinx J."/>
            <person name="Liao H.L."/>
            <person name="Branco S."/>
            <person name="Kuo A."/>
            <person name="LaButti K."/>
            <person name="Lipzen A."/>
            <person name="Andreopoulos W."/>
            <person name="Pangilinan J."/>
            <person name="Riley R."/>
            <person name="Hundley H."/>
            <person name="Na H."/>
            <person name="Barry K."/>
            <person name="Grigoriev I.V."/>
            <person name="Stajich J.E."/>
            <person name="Kennedy P.G."/>
        </authorList>
    </citation>
    <scope>NUCLEOTIDE SEQUENCE</scope>
    <source>
        <strain evidence="2">S12</strain>
    </source>
</reference>
<evidence type="ECO:0000259" key="1">
    <source>
        <dbReference type="Pfam" id="PF24764"/>
    </source>
</evidence>
<comment type="caution">
    <text evidence="2">The sequence shown here is derived from an EMBL/GenBank/DDBJ whole genome shotgun (WGS) entry which is preliminary data.</text>
</comment>
<dbReference type="OrthoDB" id="3353107at2759"/>
<feature type="domain" description="Integrase core" evidence="1">
    <location>
        <begin position="2"/>
        <end position="98"/>
    </location>
</feature>
<proteinExistence type="predicted"/>
<dbReference type="Pfam" id="PF24764">
    <property type="entry name" value="rva_4"/>
    <property type="match status" value="1"/>
</dbReference>
<keyword evidence="3" id="KW-1185">Reference proteome</keyword>
<dbReference type="InterPro" id="IPR058913">
    <property type="entry name" value="Integrase_dom_put"/>
</dbReference>
<name>A0A9P7AK58_9AGAM</name>
<dbReference type="GeneID" id="64592021"/>
<gene>
    <name evidence="2" type="ORF">HD556DRAFT_1242218</name>
</gene>
<dbReference type="PANTHER" id="PTHR46791:SF5">
    <property type="entry name" value="CLR5 DOMAIN-CONTAINING PROTEIN-RELATED"/>
    <property type="match status" value="1"/>
</dbReference>
<dbReference type="Proteomes" id="UP000719766">
    <property type="component" value="Unassembled WGS sequence"/>
</dbReference>
<sequence length="215" mass="25081">GSYIWGRSVHNVRIEQLWCDLTSGFGSKWKDFFQCLKAHEGLNPDLESHMWLLHHLFLDAINEDALEWAEAWNNHVMSIQGERHTSPRDMFFFRMLENGVHGFEGLEDDEDLDDLAPYGIDWESIDDRRIIYHHHANNEDELGKNPFITHHPQQFSEVMVPEADSPLSLKQVQFLGIQLEALIPVHSRSMESRCFIWSTALQICRNLFTHEDGVL</sequence>
<organism evidence="2 3">
    <name type="scientific">Suillus plorans</name>
    <dbReference type="NCBI Taxonomy" id="116603"/>
    <lineage>
        <taxon>Eukaryota</taxon>
        <taxon>Fungi</taxon>
        <taxon>Dikarya</taxon>
        <taxon>Basidiomycota</taxon>
        <taxon>Agaricomycotina</taxon>
        <taxon>Agaricomycetes</taxon>
        <taxon>Agaricomycetidae</taxon>
        <taxon>Boletales</taxon>
        <taxon>Suillineae</taxon>
        <taxon>Suillaceae</taxon>
        <taxon>Suillus</taxon>
    </lineage>
</organism>